<evidence type="ECO:0000313" key="2">
    <source>
        <dbReference type="EMBL" id="ACL10357.1"/>
    </source>
</evidence>
<dbReference type="SUPFAM" id="SSF74784">
    <property type="entry name" value="Translin"/>
    <property type="match status" value="1"/>
</dbReference>
<dbReference type="EMBL" id="CP001140">
    <property type="protein sequence ID" value="ACL10357.1"/>
    <property type="molecule type" value="Genomic_DNA"/>
</dbReference>
<dbReference type="InterPro" id="IPR002848">
    <property type="entry name" value="Translin_fam"/>
</dbReference>
<evidence type="ECO:0000256" key="1">
    <source>
        <dbReference type="PIRSR" id="PIRSR602848-1"/>
    </source>
</evidence>
<dbReference type="Pfam" id="PF01997">
    <property type="entry name" value="Translin"/>
    <property type="match status" value="1"/>
</dbReference>
<accession>B8D386</accession>
<organism evidence="2 3">
    <name type="scientific">Desulfurococcus amylolyticus (strain DSM 18924 / JCM 16383 / VKM B-2413 / 1221n)</name>
    <name type="common">Desulfurococcus kamchatkensis</name>
    <dbReference type="NCBI Taxonomy" id="490899"/>
    <lineage>
        <taxon>Archaea</taxon>
        <taxon>Thermoproteota</taxon>
        <taxon>Thermoprotei</taxon>
        <taxon>Desulfurococcales</taxon>
        <taxon>Desulfurococcaceae</taxon>
        <taxon>Desulfurococcus</taxon>
    </lineage>
</organism>
<keyword evidence="1" id="KW-0479">Metal-binding</keyword>
<feature type="binding site" evidence="1">
    <location>
        <position position="132"/>
    </location>
    <ligand>
        <name>Mg(2+)</name>
        <dbReference type="ChEBI" id="CHEBI:18420"/>
    </ligand>
</feature>
<reference evidence="2 3" key="1">
    <citation type="journal article" date="2009" name="J. Bacteriol.">
        <title>Complete genome sequence of the anaerobic, protein-degrading hyperthermophilic crenarchaeon Desulfurococcus kamchatkensis.</title>
        <authorList>
            <person name="Ravin N.V."/>
            <person name="Mardanov A.V."/>
            <person name="Beletsky A.V."/>
            <person name="Kublanov I.V."/>
            <person name="Kolganova T.V."/>
            <person name="Lebedinsky A.V."/>
            <person name="Chernyh N.A."/>
            <person name="Bonch-Osmolovskaya E.A."/>
            <person name="Skryabin K.G."/>
        </authorList>
    </citation>
    <scope>NUCLEOTIDE SEQUENCE [LARGE SCALE GENOMIC DNA]</scope>
    <source>
        <strain evidence="3">DSM 18924 / JCM 16383 / VKM B-2413 / 1221n</strain>
    </source>
</reference>
<protein>
    <submittedName>
        <fullName evidence="2">Translin</fullName>
    </submittedName>
</protein>
<dbReference type="InterPro" id="IPR036081">
    <property type="entry name" value="Translin_sf"/>
</dbReference>
<dbReference type="STRING" id="490899.DKAM_0028"/>
<name>B8D386_DESA1</name>
<keyword evidence="1" id="KW-0460">Magnesium</keyword>
<dbReference type="GO" id="GO:0046872">
    <property type="term" value="F:metal ion binding"/>
    <property type="evidence" value="ECO:0007669"/>
    <property type="project" value="UniProtKB-KW"/>
</dbReference>
<sequence>MPSLQPGALPLSYGGTPISNFNYGRVLYSFQLGGDMENIEEILNVIRNSIDEIDGILSLKDSVREEVYRLIRELTRNSSDVVTLIHRGLIGDAEKRLSIAEDIVKKINGLMREHPDIYYSGMVYNGLSEYVEAALFYEVIVKNNVSSWRRLDVPYVPYLQGLGDLIGELRRYIIKLLDKGSIDEAVKYFNLMEEIYISLRKLDYPDALTPGLRHKVDVASRLVEDTRMLILNTKNAYICAPGKT</sequence>
<dbReference type="GO" id="GO:0043565">
    <property type="term" value="F:sequence-specific DNA binding"/>
    <property type="evidence" value="ECO:0007669"/>
    <property type="project" value="InterPro"/>
</dbReference>
<dbReference type="eggNOG" id="arCOG04318">
    <property type="taxonomic scope" value="Archaea"/>
</dbReference>
<gene>
    <name evidence="2" type="ordered locus">DKAM_0028</name>
</gene>
<dbReference type="Gene3D" id="1.20.58.2140">
    <property type="match status" value="1"/>
</dbReference>
<dbReference type="AlphaFoldDB" id="B8D386"/>
<proteinExistence type="predicted"/>
<feature type="binding site" evidence="1">
    <location>
        <position position="168"/>
    </location>
    <ligand>
        <name>Mg(2+)</name>
        <dbReference type="ChEBI" id="CHEBI:18420"/>
    </ligand>
</feature>
<dbReference type="Proteomes" id="UP000006903">
    <property type="component" value="Chromosome"/>
</dbReference>
<dbReference type="NCBIfam" id="NF011161">
    <property type="entry name" value="PRK14562.1-6"/>
    <property type="match status" value="1"/>
</dbReference>
<evidence type="ECO:0000313" key="3">
    <source>
        <dbReference type="Proteomes" id="UP000006903"/>
    </source>
</evidence>
<dbReference type="KEGG" id="dka:DKAM_0028"/>
<dbReference type="HOGENOM" id="CLU_099315_0_0_2"/>
<dbReference type="PANTHER" id="PTHR10741">
    <property type="entry name" value="TRANSLIN AND TRANSLIN ASSOCIATED PROTEIN X"/>
    <property type="match status" value="1"/>
</dbReference>
<dbReference type="CDD" id="cd14820">
    <property type="entry name" value="TRAX"/>
    <property type="match status" value="1"/>
</dbReference>